<gene>
    <name evidence="9" type="ORF">NQZ67_22530</name>
</gene>
<evidence type="ECO:0000256" key="4">
    <source>
        <dbReference type="ARBA" id="ARBA00022692"/>
    </source>
</evidence>
<dbReference type="SUPFAM" id="SSF161098">
    <property type="entry name" value="MetI-like"/>
    <property type="match status" value="1"/>
</dbReference>
<evidence type="ECO:0000256" key="6">
    <source>
        <dbReference type="ARBA" id="ARBA00023136"/>
    </source>
</evidence>
<evidence type="ECO:0000256" key="5">
    <source>
        <dbReference type="ARBA" id="ARBA00022989"/>
    </source>
</evidence>
<evidence type="ECO:0000256" key="2">
    <source>
        <dbReference type="ARBA" id="ARBA00022448"/>
    </source>
</evidence>
<dbReference type="PROSITE" id="PS50928">
    <property type="entry name" value="ABC_TM1"/>
    <property type="match status" value="1"/>
</dbReference>
<proteinExistence type="inferred from homology"/>
<sequence length="280" mass="30561">MNASIRQRTKAGSILVQLTTALFVIAFLFPYIYLIMTSLKPSMEVISTTPTLLPSAFTLDSFRTMFDVLPVGKYIGNSFITAISSTVVSVFLGSLAAYGLSRFSSRIGNLFLLLTLAVRMVPLISVAVPMYGIINRLGLYDTKTALILVYTSINIPFVIWMMIGFFDGLPKELDESARVDGCGKFGAFMRIILPISLPGLATTAIFSYMLSWNDFLMALMMSSTTAKTLPVGLSEFLGAYNLDLGPMTAAAVLFSLPVMLFSVMIQRYIVSGMTMGAVKE</sequence>
<accession>A0A9X2MTS1</accession>
<evidence type="ECO:0000256" key="7">
    <source>
        <dbReference type="RuleBase" id="RU363032"/>
    </source>
</evidence>
<dbReference type="PANTHER" id="PTHR32243:SF18">
    <property type="entry name" value="INNER MEMBRANE ABC TRANSPORTER PERMEASE PROTEIN YCJP"/>
    <property type="match status" value="1"/>
</dbReference>
<feature type="transmembrane region" description="Helical" evidence="7">
    <location>
        <begin position="187"/>
        <end position="210"/>
    </location>
</feature>
<keyword evidence="3" id="KW-1003">Cell membrane</keyword>
<dbReference type="PANTHER" id="PTHR32243">
    <property type="entry name" value="MALTOSE TRANSPORT SYSTEM PERMEASE-RELATED"/>
    <property type="match status" value="1"/>
</dbReference>
<comment type="similarity">
    <text evidence="7">Belongs to the binding-protein-dependent transport system permease family.</text>
</comment>
<dbReference type="InterPro" id="IPR050901">
    <property type="entry name" value="BP-dep_ABC_trans_perm"/>
</dbReference>
<protein>
    <submittedName>
        <fullName evidence="9">Carbohydrate ABC transporter permease</fullName>
    </submittedName>
</protein>
<feature type="transmembrane region" description="Helical" evidence="7">
    <location>
        <begin position="74"/>
        <end position="98"/>
    </location>
</feature>
<evidence type="ECO:0000313" key="9">
    <source>
        <dbReference type="EMBL" id="MCR2806664.1"/>
    </source>
</evidence>
<dbReference type="Pfam" id="PF00528">
    <property type="entry name" value="BPD_transp_1"/>
    <property type="match status" value="1"/>
</dbReference>
<dbReference type="InterPro" id="IPR035906">
    <property type="entry name" value="MetI-like_sf"/>
</dbReference>
<feature type="transmembrane region" description="Helical" evidence="7">
    <location>
        <begin position="146"/>
        <end position="166"/>
    </location>
</feature>
<keyword evidence="2 7" id="KW-0813">Transport</keyword>
<reference evidence="9" key="1">
    <citation type="submission" date="2022-08" db="EMBL/GenBank/DDBJ databases">
        <title>The genomic sequence of strain Paenibacillus sp. SCIV0701.</title>
        <authorList>
            <person name="Zhao H."/>
        </authorList>
    </citation>
    <scope>NUCLEOTIDE SEQUENCE</scope>
    <source>
        <strain evidence="9">SCIV0701</strain>
    </source>
</reference>
<keyword evidence="6 7" id="KW-0472">Membrane</keyword>
<keyword evidence="10" id="KW-1185">Reference proteome</keyword>
<dbReference type="InterPro" id="IPR000515">
    <property type="entry name" value="MetI-like"/>
</dbReference>
<organism evidence="9 10">
    <name type="scientific">Paenibacillus soyae</name>
    <dbReference type="NCBI Taxonomy" id="2969249"/>
    <lineage>
        <taxon>Bacteria</taxon>
        <taxon>Bacillati</taxon>
        <taxon>Bacillota</taxon>
        <taxon>Bacilli</taxon>
        <taxon>Bacillales</taxon>
        <taxon>Paenibacillaceae</taxon>
        <taxon>Paenibacillus</taxon>
    </lineage>
</organism>
<comment type="caution">
    <text evidence="9">The sequence shown here is derived from an EMBL/GenBank/DDBJ whole genome shotgun (WGS) entry which is preliminary data.</text>
</comment>
<feature type="transmembrane region" description="Helical" evidence="7">
    <location>
        <begin position="244"/>
        <end position="265"/>
    </location>
</feature>
<evidence type="ECO:0000256" key="3">
    <source>
        <dbReference type="ARBA" id="ARBA00022475"/>
    </source>
</evidence>
<dbReference type="CDD" id="cd06261">
    <property type="entry name" value="TM_PBP2"/>
    <property type="match status" value="1"/>
</dbReference>
<dbReference type="EMBL" id="JANIPJ010000018">
    <property type="protein sequence ID" value="MCR2806664.1"/>
    <property type="molecule type" value="Genomic_DNA"/>
</dbReference>
<dbReference type="AlphaFoldDB" id="A0A9X2MTS1"/>
<name>A0A9X2MTS1_9BACL</name>
<keyword evidence="4 7" id="KW-0812">Transmembrane</keyword>
<dbReference type="Gene3D" id="1.10.3720.10">
    <property type="entry name" value="MetI-like"/>
    <property type="match status" value="1"/>
</dbReference>
<feature type="transmembrane region" description="Helical" evidence="7">
    <location>
        <begin position="12"/>
        <end position="33"/>
    </location>
</feature>
<dbReference type="RefSeq" id="WP_257450328.1">
    <property type="nucleotide sequence ID" value="NZ_JANIPJ010000018.1"/>
</dbReference>
<dbReference type="Proteomes" id="UP001141950">
    <property type="component" value="Unassembled WGS sequence"/>
</dbReference>
<comment type="subcellular location">
    <subcellularLocation>
        <location evidence="1 7">Cell membrane</location>
        <topology evidence="1 7">Multi-pass membrane protein</topology>
    </subcellularLocation>
</comment>
<evidence type="ECO:0000313" key="10">
    <source>
        <dbReference type="Proteomes" id="UP001141950"/>
    </source>
</evidence>
<evidence type="ECO:0000256" key="1">
    <source>
        <dbReference type="ARBA" id="ARBA00004651"/>
    </source>
</evidence>
<feature type="domain" description="ABC transmembrane type-1" evidence="8">
    <location>
        <begin position="75"/>
        <end position="265"/>
    </location>
</feature>
<keyword evidence="5 7" id="KW-1133">Transmembrane helix</keyword>
<dbReference type="GO" id="GO:0055085">
    <property type="term" value="P:transmembrane transport"/>
    <property type="evidence" value="ECO:0007669"/>
    <property type="project" value="InterPro"/>
</dbReference>
<dbReference type="GO" id="GO:0005886">
    <property type="term" value="C:plasma membrane"/>
    <property type="evidence" value="ECO:0007669"/>
    <property type="project" value="UniProtKB-SubCell"/>
</dbReference>
<feature type="transmembrane region" description="Helical" evidence="7">
    <location>
        <begin position="110"/>
        <end position="134"/>
    </location>
</feature>
<evidence type="ECO:0000259" key="8">
    <source>
        <dbReference type="PROSITE" id="PS50928"/>
    </source>
</evidence>